<dbReference type="Pfam" id="PF15237">
    <property type="entry name" value="PTRF_SDPR"/>
    <property type="match status" value="1"/>
</dbReference>
<evidence type="ECO:0000256" key="5">
    <source>
        <dbReference type="ARBA" id="ARBA00023136"/>
    </source>
</evidence>
<evidence type="ECO:0000256" key="2">
    <source>
        <dbReference type="ARBA" id="ARBA00004496"/>
    </source>
</evidence>
<dbReference type="InterPro" id="IPR026752">
    <property type="entry name" value="Cavin_fam"/>
</dbReference>
<dbReference type="Ensembl" id="ENSPKIT00000012619.1">
    <property type="protein sequence ID" value="ENSPKIP00000031765.1"/>
    <property type="gene ID" value="ENSPKIG00000012124.1"/>
</dbReference>
<name>A0A3B3SN77_9TELE</name>
<evidence type="ECO:0000256" key="1">
    <source>
        <dbReference type="ARBA" id="ARBA00004345"/>
    </source>
</evidence>
<dbReference type="AlphaFoldDB" id="A0A3B3SN77"/>
<comment type="subcellular location">
    <subcellularLocation>
        <location evidence="2">Cytoplasm</location>
    </subcellularLocation>
    <subcellularLocation>
        <location evidence="1">Membrane</location>
        <location evidence="1">Caveola</location>
    </subcellularLocation>
</comment>
<feature type="compositionally biased region" description="Polar residues" evidence="6">
    <location>
        <begin position="311"/>
        <end position="334"/>
    </location>
</feature>
<dbReference type="PANTHER" id="PTHR15240">
    <property type="entry name" value="CAVIN"/>
    <property type="match status" value="1"/>
</dbReference>
<dbReference type="Proteomes" id="UP000261540">
    <property type="component" value="Unplaced"/>
</dbReference>
<dbReference type="STRING" id="1676925.ENSPKIP00000031765"/>
<reference evidence="7" key="1">
    <citation type="submission" date="2025-08" db="UniProtKB">
        <authorList>
            <consortium name="Ensembl"/>
        </authorList>
    </citation>
    <scope>IDENTIFICATION</scope>
</reference>
<dbReference type="GO" id="GO:0005080">
    <property type="term" value="F:protein kinase C binding"/>
    <property type="evidence" value="ECO:0007669"/>
    <property type="project" value="TreeGrafter"/>
</dbReference>
<evidence type="ECO:0000256" key="3">
    <source>
        <dbReference type="ARBA" id="ARBA00008836"/>
    </source>
</evidence>
<proteinExistence type="inferred from homology"/>
<comment type="similarity">
    <text evidence="3">Belongs to the CAVIN family.</text>
</comment>
<evidence type="ECO:0000256" key="4">
    <source>
        <dbReference type="ARBA" id="ARBA00022490"/>
    </source>
</evidence>
<evidence type="ECO:0000313" key="7">
    <source>
        <dbReference type="Ensembl" id="ENSPKIP00000031765.1"/>
    </source>
</evidence>
<keyword evidence="8" id="KW-1185">Reference proteome</keyword>
<keyword evidence="4" id="KW-0963">Cytoplasm</keyword>
<dbReference type="GeneTree" id="ENSGT00950000182910"/>
<reference evidence="7" key="2">
    <citation type="submission" date="2025-09" db="UniProtKB">
        <authorList>
            <consortium name="Ensembl"/>
        </authorList>
    </citation>
    <scope>IDENTIFICATION</scope>
</reference>
<feature type="region of interest" description="Disordered" evidence="6">
    <location>
        <begin position="257"/>
        <end position="412"/>
    </location>
</feature>
<sequence length="426" mass="47019">MGEDAVQAERSSIVGPNESHDLPVPSPSPANSISPLSPGVDGGQASAITVLTLLDKLVHMLDTVQENQRKMEERQVEIEGTVRNIQSDVIKLSKSHSSTSNSVGKLLEKSRKMSLNLKEVKEKIDKQAVQVKKLEVNHAHLLKRDNFKVLIFQEEREIPTEVFVKDSMRQPLPAEEEAPGVNANCTQEDGMQTISLSSDDEMVPHEDEDAEDALVNQDMASERSDWSRAEKIKRSSLKKVDTLKRAFSRQTIEKKMNKIGSKIVSPEQREKLKKSFTPNHPKSPSTKSSSFKVAPLTFNVKKVRDGEASPKTMQTAEFTTEPVSSPETEQTFSEVHTELNPALEGAQGACSSQEDPELTVPSACSPESELPVLENGDAHPDLPATLQQPDQAENEEEGEEKQEEMPTETKKIEVEAMIQAAPVAVE</sequence>
<dbReference type="OrthoDB" id="8910748at2759"/>
<protein>
    <submittedName>
        <fullName evidence="7">Caveolae associated protein 2a</fullName>
    </submittedName>
</protein>
<feature type="compositionally biased region" description="Acidic residues" evidence="6">
    <location>
        <begin position="392"/>
        <end position="402"/>
    </location>
</feature>
<feature type="region of interest" description="Disordered" evidence="6">
    <location>
        <begin position="1"/>
        <end position="39"/>
    </location>
</feature>
<evidence type="ECO:0000313" key="8">
    <source>
        <dbReference type="Proteomes" id="UP000261540"/>
    </source>
</evidence>
<evidence type="ECO:0000256" key="6">
    <source>
        <dbReference type="SAM" id="MobiDB-lite"/>
    </source>
</evidence>
<dbReference type="GO" id="GO:0005737">
    <property type="term" value="C:cytoplasm"/>
    <property type="evidence" value="ECO:0007669"/>
    <property type="project" value="UniProtKB-SubCell"/>
</dbReference>
<organism evidence="7 8">
    <name type="scientific">Paramormyrops kingsleyae</name>
    <dbReference type="NCBI Taxonomy" id="1676925"/>
    <lineage>
        <taxon>Eukaryota</taxon>
        <taxon>Metazoa</taxon>
        <taxon>Chordata</taxon>
        <taxon>Craniata</taxon>
        <taxon>Vertebrata</taxon>
        <taxon>Euteleostomi</taxon>
        <taxon>Actinopterygii</taxon>
        <taxon>Neopterygii</taxon>
        <taxon>Teleostei</taxon>
        <taxon>Osteoglossocephala</taxon>
        <taxon>Osteoglossomorpha</taxon>
        <taxon>Osteoglossiformes</taxon>
        <taxon>Mormyridae</taxon>
        <taxon>Paramormyrops</taxon>
    </lineage>
</organism>
<dbReference type="GO" id="GO:0005901">
    <property type="term" value="C:caveola"/>
    <property type="evidence" value="ECO:0007669"/>
    <property type="project" value="UniProtKB-SubCell"/>
</dbReference>
<accession>A0A3B3SN77</accession>
<feature type="compositionally biased region" description="Basic and acidic residues" evidence="6">
    <location>
        <begin position="403"/>
        <end position="412"/>
    </location>
</feature>
<keyword evidence="5" id="KW-0472">Membrane</keyword>
<dbReference type="PANTHER" id="PTHR15240:SF5">
    <property type="entry name" value="CAVEOLAE-ASSOCIATED PROTEIN 2A"/>
    <property type="match status" value="1"/>
</dbReference>